<dbReference type="GO" id="GO:0017116">
    <property type="term" value="F:single-stranded DNA helicase activity"/>
    <property type="evidence" value="ECO:0007669"/>
    <property type="project" value="TreeGrafter"/>
</dbReference>
<reference evidence="5 6" key="1">
    <citation type="submission" date="2018-04" db="EMBL/GenBank/DDBJ databases">
        <title>Complete genome sequence of Hydrogenophilus thermoluteolus TH-1.</title>
        <authorList>
            <person name="Arai H."/>
        </authorList>
    </citation>
    <scope>NUCLEOTIDE SEQUENCE [LARGE SCALE GENOMIC DNA]</scope>
    <source>
        <strain evidence="5 6">TH-1</strain>
    </source>
</reference>
<dbReference type="NCBIfam" id="TIGR01447">
    <property type="entry name" value="recD"/>
    <property type="match status" value="1"/>
</dbReference>
<protein>
    <recommendedName>
        <fullName evidence="3">RecBCD enzyme subunit RecD</fullName>
        <ecNumber evidence="3">5.6.2.3</ecNumber>
    </recommendedName>
    <alternativeName>
        <fullName evidence="3">DNA 5'-3' helicase subunit RecD</fullName>
    </alternativeName>
    <alternativeName>
        <fullName evidence="3">Exonuclease V subunit RecD</fullName>
        <shortName evidence="3">ExoV subunit RecD</shortName>
    </alternativeName>
    <alternativeName>
        <fullName evidence="3">Helicase/nuclease RecBCD subunit RecD</fullName>
    </alternativeName>
</protein>
<evidence type="ECO:0000259" key="4">
    <source>
        <dbReference type="Pfam" id="PF13538"/>
    </source>
</evidence>
<gene>
    <name evidence="3" type="primary">recD</name>
    <name evidence="5" type="ORF">HPTL_1093</name>
</gene>
<dbReference type="EMBL" id="AP018558">
    <property type="protein sequence ID" value="BBD77357.1"/>
    <property type="molecule type" value="Genomic_DNA"/>
</dbReference>
<keyword evidence="1 3" id="KW-0547">Nucleotide-binding</keyword>
<keyword evidence="3" id="KW-0238">DNA-binding</keyword>
<dbReference type="RefSeq" id="WP_119335098.1">
    <property type="nucleotide sequence ID" value="NZ_AP018558.1"/>
</dbReference>
<keyword evidence="3" id="KW-0347">Helicase</keyword>
<sequence>MEPQSETTQSEREREETATTILARHLAQTFQAVSSPPAGADRNVVDEAERAGKAVERFVEALLEALAEGNTALQLTAETAAWLRQQPWVSDGSRFAPVILTGTLAQFHRYWLAEQTLAAFFDARVGIGANSQGLRKADIDPAETAPLDPEFRAAADAFALEAEKRTVIARALTLPVALLTGGPGTGKTTTLAWFLAAALRRHPELRIALAAPTGKAAQRMGEALTHVLPELPLSDAAKACLCALTPLTLHRLLGIGRRPEPSYHAQRPLPYDLVVVDEASMVDVLLLAKLVRALPATAQLLLIGDPNQLASVEAGNVLADLVARYPNCHLPLSRSHRFTAAIGAFADAVIAGNGDAAWQMLSPADEAVLRSLFASHEFPKDLPPLRLQPTAAELFAAIDRGFQSVLAHLAVAPNGSDFSSVAAYVRTLFARYRVFRLLSPLRHDRRYGVRALNARIAEHWHRAHRIPFVGTGAGRPILLGQPITIESNDYSLSLFNGDQGVVFPWLGTLFAWFLDADAPHGVRPVPLAQLPHWESAWALTVHKAQGSEFDAVLLVLPAETVTVATRELLYTAITRAKRGFVFWGTEDAFRAAVANRTVRVSGLGGAVVGSGASAR</sequence>
<keyword evidence="3" id="KW-0378">Hydrolase</keyword>
<dbReference type="EC" id="5.6.2.3" evidence="3"/>
<dbReference type="KEGG" id="htl:HPTL_1093"/>
<dbReference type="GO" id="GO:0009338">
    <property type="term" value="C:exodeoxyribonuclease V complex"/>
    <property type="evidence" value="ECO:0007669"/>
    <property type="project" value="InterPro"/>
</dbReference>
<comment type="similarity">
    <text evidence="3">Belongs to the RecD family.</text>
</comment>
<dbReference type="GO" id="GO:0005524">
    <property type="term" value="F:ATP binding"/>
    <property type="evidence" value="ECO:0007669"/>
    <property type="project" value="UniProtKB-UniRule"/>
</dbReference>
<dbReference type="CDD" id="cd17933">
    <property type="entry name" value="DEXSc_RecD-like"/>
    <property type="match status" value="1"/>
</dbReference>
<keyword evidence="2 3" id="KW-0067">ATP-binding</keyword>
<comment type="subunit">
    <text evidence="3">Heterotrimer of RecB, RecC and RecD. All subunits contribute to DNA-binding.</text>
</comment>
<comment type="function">
    <text evidence="3">A helicase/nuclease that prepares dsDNA breaks (DSB) for recombinational DNA repair. Binds to DSBs and unwinds DNA via a highly rapid and processive ATP-dependent bidirectional helicase activity. Unwinds dsDNA until it encounters a Chi (crossover hotspot instigator) sequence from the 3' direction. Cuts ssDNA a few nucleotides 3' to the Chi site. The properties and activities of the enzyme are changed at Chi. The Chi-altered holoenzyme produces a long 3'-ssDNA overhang and facilitates RecA-binding to the ssDNA for homologous DNA recombination and repair. Holoenzyme degrades any linearized DNA that is unable to undergo homologous recombination. In the holoenzyme this subunit has ssDNA-dependent ATPase and 5'-3' helicase activity. When added to pre-assembled RecBC greatly stimulates nuclease activity and augments holoenzyme processivity. Negatively regulates the RecA-loading ability of RecBCD.</text>
</comment>
<dbReference type="GO" id="GO:0008854">
    <property type="term" value="F:exodeoxyribonuclease V activity"/>
    <property type="evidence" value="ECO:0007669"/>
    <property type="project" value="InterPro"/>
</dbReference>
<keyword evidence="3" id="KW-0269">Exonuclease</keyword>
<dbReference type="SUPFAM" id="SSF52540">
    <property type="entry name" value="P-loop containing nucleoside triphosphate hydrolases"/>
    <property type="match status" value="1"/>
</dbReference>
<dbReference type="OrthoDB" id="9803432at2"/>
<dbReference type="InterPro" id="IPR027417">
    <property type="entry name" value="P-loop_NTPase"/>
</dbReference>
<comment type="miscellaneous">
    <text evidence="3">In the RecBCD complex, RecB has a slow 3'-5' helicase, an exonuclease activity and loads RecA onto ssDNA, RecD has a fast 5'-3' helicase activity, while RecC stimulates the ATPase and processivity of the RecB helicase and contributes to recognition of the Chi site.</text>
</comment>
<dbReference type="Gene3D" id="3.40.50.300">
    <property type="entry name" value="P-loop containing nucleotide triphosphate hydrolases"/>
    <property type="match status" value="3"/>
</dbReference>
<keyword evidence="3" id="KW-0227">DNA damage</keyword>
<keyword evidence="3" id="KW-0540">Nuclease</keyword>
<dbReference type="GO" id="GO:0043139">
    <property type="term" value="F:5'-3' DNA helicase activity"/>
    <property type="evidence" value="ECO:0007669"/>
    <property type="project" value="UniProtKB-UniRule"/>
</dbReference>
<dbReference type="PANTHER" id="PTHR43788">
    <property type="entry name" value="DNA2/NAM7 HELICASE FAMILY MEMBER"/>
    <property type="match status" value="1"/>
</dbReference>
<keyword evidence="3" id="KW-0234">DNA repair</keyword>
<dbReference type="Pfam" id="PF13538">
    <property type="entry name" value="UvrD_C_2"/>
    <property type="match status" value="1"/>
</dbReference>
<dbReference type="GO" id="GO:0000724">
    <property type="term" value="P:double-strand break repair via homologous recombination"/>
    <property type="evidence" value="ECO:0007669"/>
    <property type="project" value="UniProtKB-UniRule"/>
</dbReference>
<name>A0A2Z6DY24_HYDTE</name>
<proteinExistence type="inferred from homology"/>
<evidence type="ECO:0000313" key="5">
    <source>
        <dbReference type="EMBL" id="BBD77357.1"/>
    </source>
</evidence>
<dbReference type="InterPro" id="IPR027785">
    <property type="entry name" value="UvrD-like_helicase_C"/>
</dbReference>
<accession>A0A2Z6DY24</accession>
<comment type="catalytic activity">
    <reaction evidence="3">
        <text>ATP + H2O = ADP + phosphate + H(+)</text>
        <dbReference type="Rhea" id="RHEA:13065"/>
        <dbReference type="ChEBI" id="CHEBI:15377"/>
        <dbReference type="ChEBI" id="CHEBI:15378"/>
        <dbReference type="ChEBI" id="CHEBI:30616"/>
        <dbReference type="ChEBI" id="CHEBI:43474"/>
        <dbReference type="ChEBI" id="CHEBI:456216"/>
        <dbReference type="EC" id="5.6.2.3"/>
    </reaction>
</comment>
<dbReference type="Proteomes" id="UP000262004">
    <property type="component" value="Chromosome"/>
</dbReference>
<evidence type="ECO:0000256" key="3">
    <source>
        <dbReference type="HAMAP-Rule" id="MF_01487"/>
    </source>
</evidence>
<feature type="binding site" evidence="3">
    <location>
        <begin position="181"/>
        <end position="188"/>
    </location>
    <ligand>
        <name>ATP</name>
        <dbReference type="ChEBI" id="CHEBI:30616"/>
    </ligand>
</feature>
<evidence type="ECO:0000313" key="6">
    <source>
        <dbReference type="Proteomes" id="UP000262004"/>
    </source>
</evidence>
<dbReference type="InterPro" id="IPR050534">
    <property type="entry name" value="Coronavir_polyprotein_1ab"/>
</dbReference>
<evidence type="ECO:0000256" key="2">
    <source>
        <dbReference type="ARBA" id="ARBA00022840"/>
    </source>
</evidence>
<dbReference type="Pfam" id="PF13245">
    <property type="entry name" value="AAA_19"/>
    <property type="match status" value="1"/>
</dbReference>
<feature type="domain" description="UvrD-like helicase C-terminal" evidence="4">
    <location>
        <begin position="536"/>
        <end position="578"/>
    </location>
</feature>
<dbReference type="CDD" id="cd18809">
    <property type="entry name" value="SF1_C_RecD"/>
    <property type="match status" value="1"/>
</dbReference>
<dbReference type="InterPro" id="IPR006344">
    <property type="entry name" value="RecD"/>
</dbReference>
<dbReference type="GO" id="GO:0016887">
    <property type="term" value="F:ATP hydrolysis activity"/>
    <property type="evidence" value="ECO:0007669"/>
    <property type="project" value="RHEA"/>
</dbReference>
<keyword evidence="3" id="KW-0413">Isomerase</keyword>
<dbReference type="PANTHER" id="PTHR43788:SF6">
    <property type="entry name" value="DNA HELICASE B"/>
    <property type="match status" value="1"/>
</dbReference>
<dbReference type="HAMAP" id="MF_01487">
    <property type="entry name" value="RecD"/>
    <property type="match status" value="1"/>
</dbReference>
<evidence type="ECO:0000256" key="1">
    <source>
        <dbReference type="ARBA" id="ARBA00022741"/>
    </source>
</evidence>
<dbReference type="GO" id="GO:0003677">
    <property type="term" value="F:DNA binding"/>
    <property type="evidence" value="ECO:0007669"/>
    <property type="project" value="UniProtKB-UniRule"/>
</dbReference>
<organism evidence="5 6">
    <name type="scientific">Hydrogenophilus thermoluteolus</name>
    <name type="common">Pseudomonas hydrogenothermophila</name>
    <dbReference type="NCBI Taxonomy" id="297"/>
    <lineage>
        <taxon>Bacteria</taxon>
        <taxon>Pseudomonadati</taxon>
        <taxon>Pseudomonadota</taxon>
        <taxon>Hydrogenophilia</taxon>
        <taxon>Hydrogenophilales</taxon>
        <taxon>Hydrogenophilaceae</taxon>
        <taxon>Hydrogenophilus</taxon>
    </lineage>
</organism>
<keyword evidence="6" id="KW-1185">Reference proteome</keyword>
<dbReference type="AlphaFoldDB" id="A0A2Z6DY24"/>